<evidence type="ECO:0000313" key="3">
    <source>
        <dbReference type="RefSeq" id="XP_070433843.1"/>
    </source>
</evidence>
<organism evidence="2 3">
    <name type="scientific">Equus przewalskii</name>
    <name type="common">Przewalski's horse</name>
    <name type="synonym">Equus caballus przewalskii</name>
    <dbReference type="NCBI Taxonomy" id="9798"/>
    <lineage>
        <taxon>Eukaryota</taxon>
        <taxon>Metazoa</taxon>
        <taxon>Chordata</taxon>
        <taxon>Craniata</taxon>
        <taxon>Vertebrata</taxon>
        <taxon>Euteleostomi</taxon>
        <taxon>Mammalia</taxon>
        <taxon>Eutheria</taxon>
        <taxon>Laurasiatheria</taxon>
        <taxon>Perissodactyla</taxon>
        <taxon>Equidae</taxon>
        <taxon>Equus</taxon>
    </lineage>
</organism>
<keyword evidence="2" id="KW-1185">Reference proteome</keyword>
<feature type="compositionally biased region" description="Basic and acidic residues" evidence="1">
    <location>
        <begin position="1"/>
        <end position="10"/>
    </location>
</feature>
<evidence type="ECO:0000313" key="2">
    <source>
        <dbReference type="Proteomes" id="UP001652662"/>
    </source>
</evidence>
<gene>
    <name evidence="3" type="primary">LOC139076264</name>
</gene>
<dbReference type="Proteomes" id="UP001652662">
    <property type="component" value="Chromosome 15"/>
</dbReference>
<name>A0ABM4L083_EQUPR</name>
<dbReference type="GeneID" id="139076264"/>
<proteinExistence type="predicted"/>
<feature type="region of interest" description="Disordered" evidence="1">
    <location>
        <begin position="1"/>
        <end position="128"/>
    </location>
</feature>
<sequence>MQVVSERKDFLSLSTSGGENLREGGTSRLVFLTPDASEGHGDGQIPGQPLSRDEAPVSAGPLEVRPPPPCPAGSPPALAPRPGVGVDPPRAGCRTCDSLTVTTRRAPPGSGEKRVRTRRGGRGRPQDALIPPAAIHRAARPFAGEQGTQRWFACPSCEATASSLGFLESFHLAVSSSPQDLGRTQSPLCSQSSVGSGPEIASSRLSFLWFERFHVKGRTSKAGAARETLVGNARGWSLNAPRGHKSVLPATVTQRCAGKTDAVPADVGIQGAQAVIQQFLCASWRKKEV</sequence>
<accession>A0ABM4L083</accession>
<feature type="compositionally biased region" description="Pro residues" evidence="1">
    <location>
        <begin position="64"/>
        <end position="79"/>
    </location>
</feature>
<reference evidence="3" key="1">
    <citation type="submission" date="2025-08" db="UniProtKB">
        <authorList>
            <consortium name="RefSeq"/>
        </authorList>
    </citation>
    <scope>IDENTIFICATION</scope>
    <source>
        <tissue evidence="3">Blood</tissue>
    </source>
</reference>
<protein>
    <submittedName>
        <fullName evidence="3">Uncharacterized protein</fullName>
    </submittedName>
</protein>
<dbReference type="RefSeq" id="XP_070433843.1">
    <property type="nucleotide sequence ID" value="XM_070577742.1"/>
</dbReference>
<evidence type="ECO:0000256" key="1">
    <source>
        <dbReference type="SAM" id="MobiDB-lite"/>
    </source>
</evidence>